<dbReference type="SUPFAM" id="SSF48350">
    <property type="entry name" value="GTPase activation domain, GAP"/>
    <property type="match status" value="1"/>
</dbReference>
<dbReference type="InterPro" id="IPR031336">
    <property type="entry name" value="CDC73_C"/>
</dbReference>
<feature type="region of interest" description="Disordered" evidence="2">
    <location>
        <begin position="628"/>
        <end position="647"/>
    </location>
</feature>
<proteinExistence type="predicted"/>
<protein>
    <submittedName>
        <fullName evidence="4">Rho GTPase-activating protein</fullName>
    </submittedName>
</protein>
<organism evidence="4 5">
    <name type="scientific">Polyrhizophydium stewartii</name>
    <dbReference type="NCBI Taxonomy" id="2732419"/>
    <lineage>
        <taxon>Eukaryota</taxon>
        <taxon>Fungi</taxon>
        <taxon>Fungi incertae sedis</taxon>
        <taxon>Chytridiomycota</taxon>
        <taxon>Chytridiomycota incertae sedis</taxon>
        <taxon>Chytridiomycetes</taxon>
        <taxon>Rhizophydiales</taxon>
        <taxon>Rhizophydiales incertae sedis</taxon>
        <taxon>Polyrhizophydium</taxon>
    </lineage>
</organism>
<dbReference type="InterPro" id="IPR032041">
    <property type="entry name" value="Cdc73_N"/>
</dbReference>
<feature type="region of interest" description="Disordered" evidence="2">
    <location>
        <begin position="796"/>
        <end position="825"/>
    </location>
</feature>
<dbReference type="Gene3D" id="1.10.555.10">
    <property type="entry name" value="Rho GTPase activation protein"/>
    <property type="match status" value="1"/>
</dbReference>
<dbReference type="InterPro" id="IPR027267">
    <property type="entry name" value="AH/BAR_dom_sf"/>
</dbReference>
<accession>A0ABR4N2A5</accession>
<dbReference type="Pfam" id="PF00620">
    <property type="entry name" value="RhoGAP"/>
    <property type="match status" value="1"/>
</dbReference>
<dbReference type="SUPFAM" id="SSF103657">
    <property type="entry name" value="BAR/IMD domain-like"/>
    <property type="match status" value="1"/>
</dbReference>
<dbReference type="Pfam" id="PF16050">
    <property type="entry name" value="CDC73_N"/>
    <property type="match status" value="1"/>
</dbReference>
<evidence type="ECO:0000256" key="1">
    <source>
        <dbReference type="ARBA" id="ARBA00022468"/>
    </source>
</evidence>
<dbReference type="SMART" id="SM00324">
    <property type="entry name" value="RhoGAP"/>
    <property type="match status" value="1"/>
</dbReference>
<feature type="compositionally biased region" description="Low complexity" evidence="2">
    <location>
        <begin position="803"/>
        <end position="818"/>
    </location>
</feature>
<dbReference type="InterPro" id="IPR001060">
    <property type="entry name" value="FCH_dom"/>
</dbReference>
<dbReference type="PANTHER" id="PTHR23176">
    <property type="entry name" value="RHO/RAC/CDC GTPASE-ACTIVATING PROTEIN"/>
    <property type="match status" value="1"/>
</dbReference>
<dbReference type="PROSITE" id="PS50238">
    <property type="entry name" value="RHOGAP"/>
    <property type="match status" value="1"/>
</dbReference>
<gene>
    <name evidence="4" type="primary">RGD1</name>
    <name evidence="4" type="ORF">HK105_206800</name>
</gene>
<dbReference type="Gene3D" id="3.40.50.11990">
    <property type="entry name" value="RNA polymerase II accessory factor, Cdc73 C-terminal domain"/>
    <property type="match status" value="1"/>
</dbReference>
<dbReference type="InterPro" id="IPR000198">
    <property type="entry name" value="RhoGAP_dom"/>
</dbReference>
<dbReference type="Proteomes" id="UP001527925">
    <property type="component" value="Unassembled WGS sequence"/>
</dbReference>
<dbReference type="InterPro" id="IPR038103">
    <property type="entry name" value="CDC73_C_sf"/>
</dbReference>
<feature type="compositionally biased region" description="Polar residues" evidence="2">
    <location>
        <begin position="267"/>
        <end position="283"/>
    </location>
</feature>
<feature type="compositionally biased region" description="Low complexity" evidence="2">
    <location>
        <begin position="284"/>
        <end position="293"/>
    </location>
</feature>
<dbReference type="InterPro" id="IPR008936">
    <property type="entry name" value="Rho_GTPase_activation_prot"/>
</dbReference>
<keyword evidence="1" id="KW-0343">GTPase activation</keyword>
<evidence type="ECO:0000259" key="3">
    <source>
        <dbReference type="PROSITE" id="PS50238"/>
    </source>
</evidence>
<dbReference type="Gene3D" id="1.20.1270.60">
    <property type="entry name" value="Arfaptin homology (AH) domain/BAR domain"/>
    <property type="match status" value="1"/>
</dbReference>
<evidence type="ECO:0000313" key="4">
    <source>
        <dbReference type="EMBL" id="KAL2913640.1"/>
    </source>
</evidence>
<comment type="caution">
    <text evidence="4">The sequence shown here is derived from an EMBL/GenBank/DDBJ whole genome shotgun (WGS) entry which is preliminary data.</text>
</comment>
<evidence type="ECO:0000256" key="2">
    <source>
        <dbReference type="SAM" id="MobiDB-lite"/>
    </source>
</evidence>
<dbReference type="PANTHER" id="PTHR23176:SF129">
    <property type="entry name" value="RHO GTPASE ACTIVATING PROTEIN AT 16F, ISOFORM E-RELATED"/>
    <property type="match status" value="1"/>
</dbReference>
<dbReference type="Pfam" id="PF05179">
    <property type="entry name" value="CDC73_C"/>
    <property type="match status" value="1"/>
</dbReference>
<dbReference type="InterPro" id="IPR050729">
    <property type="entry name" value="Rho-GAP"/>
</dbReference>
<dbReference type="Pfam" id="PF00611">
    <property type="entry name" value="FCH"/>
    <property type="match status" value="1"/>
</dbReference>
<feature type="region of interest" description="Disordered" evidence="2">
    <location>
        <begin position="259"/>
        <end position="299"/>
    </location>
</feature>
<keyword evidence="5" id="KW-1185">Reference proteome</keyword>
<name>A0ABR4N2A5_9FUNG</name>
<feature type="domain" description="Rho-GAP" evidence="3">
    <location>
        <begin position="1050"/>
        <end position="1240"/>
    </location>
</feature>
<reference evidence="4 5" key="1">
    <citation type="submission" date="2023-09" db="EMBL/GenBank/DDBJ databases">
        <title>Pangenome analysis of Batrachochytrium dendrobatidis and related Chytrids.</title>
        <authorList>
            <person name="Yacoub M.N."/>
            <person name="Stajich J.E."/>
            <person name="James T.Y."/>
        </authorList>
    </citation>
    <scope>NUCLEOTIDE SEQUENCE [LARGE SCALE GENOMIC DNA]</scope>
    <source>
        <strain evidence="4 5">JEL0888</strain>
    </source>
</reference>
<sequence length="1243" mass="137933">MPDPVFVTALRAAGRAGAKERLWTDAAASVPARDFASATHVSLPAPAQASGQGGDPPARQLVFKITDRSGYKDYEVGSVLFFFLNMTLDHQSYLRQLSATATQGRDVVPISFIDRKDLIDYLTGVIATSVNVRSAVSHAGTGDGTAGSAAGEGISAATSLDAFVQEIARKRKILPEATVLVRAVAQDLSLFVVCPVLTQMSRRMQDKENTKRICAIERTINTPSSVMSIISGTKESPTSSFRRLANFTSIQKQAYDKFVRGKDDSSRTAQSSSKPTSSRNPRLQKSQSSSQQKSKPDLKTTKIAAAAASGKLQKPTKDAFPIIMVPAAAQSLLTLYNVKEFLIDQKFTSTDEYRNRGEHKPTQVILERDPSKLAPGSQKKFLVLDSIETLRPPDWDRVVAVFTNGQEWQFRGWKWDKPVDIFHNVLGFSLKFQDEPPPGQTPSWNVEVLNIHRSRRYLDGPVVYNFWQKIDGKVKASKAGLCVLFSPNARAALFSTGTMSFSRMSLSAATSHPTSGSPGGLAAGGGDVFLDGRRSIANVPALSHNTTQHDYDVARPEALSRSSAATEKDAPLMQGQGAQRFSTTAHASHVLQQQPQHHFARPALAHSASIDRLADTQLELPIHPDDLAHADREGVPTQDERGASHAEQEQLIQMLCDFPDGFSMLLREAKKTISSTKASLPREVILMIRKRAEAEEQYAKSMHRIAQMSLKTEGKGGSFANAWQQYGRIHERLGNSRGKWAEMFNALADEMTLMQKDTERSRKNVSLLKEGHARRVKEVQDADAALEKTRIKYESTSEEWERSMSSSNDGLNSQSSSSTRKQGVSKSVSNSLMMFKAGLEKNFKVETSSDGRSVFPPKLRVLTRISCATPLVLIQRNEEESRAKAAIANENYKAHLQSTNMIRNEFYRKYLPQFIQNLKQTVDEADDRLCQYLMRFGDMVVQQRAEEESIINPQDKPHDGFFRITEMIDNRRDFEEAAKELTKAKPIDKNDREYVPFKGVQPLQTSLSHSFSASLNELATTPVSPVGPTTPSTASTMQPGSAGIQHCFGVRLLQLTEHDTSADPVPLVVIRCIEYIETCGIGLPGIYRVSGPNGQVQKLKQLLDRDAASVRLDQVVEDIHALTGVLKLFFRELPDPLLPRHMYRQFIDAAKIDDERMRLIQIHELVNTLDDAHYATLKCLAGHLWRVRCNESENKMTITNLGIVWGPTLMDPPDATSDAMDLKFQSKVVETIVGNFEHIFDMD</sequence>
<dbReference type="EMBL" id="JADGIZ020000043">
    <property type="protein sequence ID" value="KAL2913640.1"/>
    <property type="molecule type" value="Genomic_DNA"/>
</dbReference>
<evidence type="ECO:0000313" key="5">
    <source>
        <dbReference type="Proteomes" id="UP001527925"/>
    </source>
</evidence>